<organism evidence="3 4">
    <name type="scientific">Halomicronema hongdechloris C2206</name>
    <dbReference type="NCBI Taxonomy" id="1641165"/>
    <lineage>
        <taxon>Bacteria</taxon>
        <taxon>Bacillati</taxon>
        <taxon>Cyanobacteriota</taxon>
        <taxon>Cyanophyceae</taxon>
        <taxon>Nodosilineales</taxon>
        <taxon>Nodosilineaceae</taxon>
        <taxon>Halomicronema</taxon>
    </lineage>
</organism>
<evidence type="ECO:0000313" key="4">
    <source>
        <dbReference type="Proteomes" id="UP000191901"/>
    </source>
</evidence>
<evidence type="ECO:0000256" key="1">
    <source>
        <dbReference type="ARBA" id="ARBA00006738"/>
    </source>
</evidence>
<dbReference type="PANTHER" id="PTHR34039:SF1">
    <property type="entry name" value="UPF0102 PROTEIN YRAN"/>
    <property type="match status" value="1"/>
</dbReference>
<dbReference type="PANTHER" id="PTHR34039">
    <property type="entry name" value="UPF0102 PROTEIN YRAN"/>
    <property type="match status" value="1"/>
</dbReference>
<dbReference type="NCBIfam" id="NF009150">
    <property type="entry name" value="PRK12497.1-3"/>
    <property type="match status" value="1"/>
</dbReference>
<dbReference type="GO" id="GO:0003676">
    <property type="term" value="F:nucleic acid binding"/>
    <property type="evidence" value="ECO:0007669"/>
    <property type="project" value="InterPro"/>
</dbReference>
<dbReference type="EMBL" id="CP021983">
    <property type="protein sequence ID" value="ASC72301.1"/>
    <property type="molecule type" value="Genomic_DNA"/>
</dbReference>
<dbReference type="AlphaFoldDB" id="A0A1Z3HPR4"/>
<dbReference type="Gene3D" id="3.40.1350.10">
    <property type="match status" value="1"/>
</dbReference>
<dbReference type="InterPro" id="IPR011335">
    <property type="entry name" value="Restrct_endonuc-II-like"/>
</dbReference>
<evidence type="ECO:0000256" key="2">
    <source>
        <dbReference type="HAMAP-Rule" id="MF_00048"/>
    </source>
</evidence>
<dbReference type="NCBIfam" id="TIGR00252">
    <property type="entry name" value="YraN family protein"/>
    <property type="match status" value="1"/>
</dbReference>
<reference evidence="3 4" key="1">
    <citation type="journal article" date="2016" name="Biochim. Biophys. Acta">
        <title>Characterization of red-shifted phycobilisomes isolated from the chlorophyll f-containing cyanobacterium Halomicronema hongdechloris.</title>
        <authorList>
            <person name="Li Y."/>
            <person name="Lin Y."/>
            <person name="Garvey C.J."/>
            <person name="Birch D."/>
            <person name="Corkery R.W."/>
            <person name="Loughlin P.C."/>
            <person name="Scheer H."/>
            <person name="Willows R.D."/>
            <person name="Chen M."/>
        </authorList>
    </citation>
    <scope>NUCLEOTIDE SEQUENCE [LARGE SCALE GENOMIC DNA]</scope>
    <source>
        <strain evidence="3 4">C2206</strain>
    </source>
</reference>
<dbReference type="Pfam" id="PF02021">
    <property type="entry name" value="UPF0102"/>
    <property type="match status" value="1"/>
</dbReference>
<dbReference type="OrthoDB" id="9802516at2"/>
<name>A0A1Z3HPR4_9CYAN</name>
<gene>
    <name evidence="3" type="ORF">XM38_032570</name>
</gene>
<dbReference type="CDD" id="cd20736">
    <property type="entry name" value="PoNe_Nuclease"/>
    <property type="match status" value="1"/>
</dbReference>
<dbReference type="InterPro" id="IPR003509">
    <property type="entry name" value="UPF0102_YraN-like"/>
</dbReference>
<dbReference type="Proteomes" id="UP000191901">
    <property type="component" value="Chromosome"/>
</dbReference>
<dbReference type="RefSeq" id="WP_080804913.1">
    <property type="nucleotide sequence ID" value="NZ_CP021983.2"/>
</dbReference>
<sequence length="143" mass="16632">MTIPLPQRADLGRLGELLVADWLRHRGGELVAQRWHCRWGELDLVVRQPDSLLAFVEVKTRRQGNWDADGLMAITPQKQRKLWRAAQLFLIQQPQWQEWPCRFDVALVTCQTNPQIGLHHRPLPQSLYSLVLQDYLEDAFSLG</sequence>
<dbReference type="InterPro" id="IPR011856">
    <property type="entry name" value="tRNA_endonuc-like_dom_sf"/>
</dbReference>
<dbReference type="HAMAP" id="MF_00048">
    <property type="entry name" value="UPF0102"/>
    <property type="match status" value="1"/>
</dbReference>
<accession>A0A1Z3HPR4</accession>
<comment type="similarity">
    <text evidence="1 2">Belongs to the UPF0102 family.</text>
</comment>
<dbReference type="STRING" id="1641165.XM38_00435"/>
<keyword evidence="4" id="KW-1185">Reference proteome</keyword>
<protein>
    <recommendedName>
        <fullName evidence="2">UPF0102 protein XM38_032570</fullName>
    </recommendedName>
</protein>
<dbReference type="SUPFAM" id="SSF52980">
    <property type="entry name" value="Restriction endonuclease-like"/>
    <property type="match status" value="1"/>
</dbReference>
<evidence type="ECO:0000313" key="3">
    <source>
        <dbReference type="EMBL" id="ASC72301.1"/>
    </source>
</evidence>
<proteinExistence type="inferred from homology"/>
<dbReference type="KEGG" id="hhg:XM38_032570"/>